<dbReference type="Proteomes" id="UP000746741">
    <property type="component" value="Unassembled WGS sequence"/>
</dbReference>
<dbReference type="EMBL" id="JAAVUP010000002">
    <property type="protein sequence ID" value="NKE16666.1"/>
    <property type="molecule type" value="Genomic_DNA"/>
</dbReference>
<sequence>MLRRHLLAGAAAGLAARPALAELAGLDPRLPDGTRDVARLGTLPGKGPLIQLSDRPPNYEAPLDAFRTAITPNDRFFVRYHLALIPDMDKLRDWKLEIGGDGAERSVTFTLAQLQRDFPHAEVTAVCQCSGNRRGLFQPHVAGVEWGVGAMGNARWTGVRLRDVLARAGVKQSAIEVAFNGADSGIVQETPDFVKSIPLGKAMHPDTLLAWGMNGQPLPHYNGFPVRVVVPGWTATYWMKHVNAITLLTKPEDGFWMKAAYRVPKGLFPTDLPFASQVTAANEPITQIMVNSLVTNLRDGERVRAAGFEVQGIAWDGGHGIRTVEVSSDGGTSWRAATLGENLGVYAFRPWHMRVVPGHAGPVRLMVRATSNAGQAQATQLVPNPAGYHHNVIQTLEVTAA</sequence>
<feature type="signal peptide" evidence="5">
    <location>
        <begin position="1"/>
        <end position="21"/>
    </location>
</feature>
<reference evidence="9 10" key="2">
    <citation type="submission" date="2020-02" db="EMBL/GenBank/DDBJ databases">
        <authorList>
            <person name="Sun Q."/>
            <person name="Inoue M."/>
        </authorList>
    </citation>
    <scope>NUCLEOTIDE SEQUENCE [LARGE SCALE GENOMIC DNA]</scope>
    <source>
        <strain evidence="9 10">KCTC 22478</strain>
    </source>
</reference>
<evidence type="ECO:0000256" key="5">
    <source>
        <dbReference type="SAM" id="SignalP"/>
    </source>
</evidence>
<evidence type="ECO:0000259" key="7">
    <source>
        <dbReference type="Pfam" id="PF03404"/>
    </source>
</evidence>
<evidence type="ECO:0000313" key="11">
    <source>
        <dbReference type="Proteomes" id="UP001138708"/>
    </source>
</evidence>
<dbReference type="Pfam" id="PF00174">
    <property type="entry name" value="Oxidored_molyb"/>
    <property type="match status" value="1"/>
</dbReference>
<dbReference type="InterPro" id="IPR014756">
    <property type="entry name" value="Ig_E-set"/>
</dbReference>
<evidence type="ECO:0000313" key="10">
    <source>
        <dbReference type="Proteomes" id="UP000746741"/>
    </source>
</evidence>
<dbReference type="Gene3D" id="3.90.420.10">
    <property type="entry name" value="Oxidoreductase, molybdopterin-binding domain"/>
    <property type="match status" value="1"/>
</dbReference>
<organism evidence="8 11">
    <name type="scientific">Neoroseomonas oryzicola</name>
    <dbReference type="NCBI Taxonomy" id="535904"/>
    <lineage>
        <taxon>Bacteria</taxon>
        <taxon>Pseudomonadati</taxon>
        <taxon>Pseudomonadota</taxon>
        <taxon>Alphaproteobacteria</taxon>
        <taxon>Acetobacterales</taxon>
        <taxon>Acetobacteraceae</taxon>
        <taxon>Neoroseomonas</taxon>
    </lineage>
</organism>
<feature type="domain" description="Oxidoreductase molybdopterin-binding" evidence="6">
    <location>
        <begin position="85"/>
        <end position="256"/>
    </location>
</feature>
<dbReference type="GO" id="GO:0030151">
    <property type="term" value="F:molybdenum ion binding"/>
    <property type="evidence" value="ECO:0007669"/>
    <property type="project" value="InterPro"/>
</dbReference>
<dbReference type="InterPro" id="IPR005066">
    <property type="entry name" value="MoCF_OxRdtse_dimer"/>
</dbReference>
<evidence type="ECO:0000259" key="6">
    <source>
        <dbReference type="Pfam" id="PF00174"/>
    </source>
</evidence>
<comment type="cofactor">
    <cofactor evidence="1">
        <name>Mo-molybdopterin</name>
        <dbReference type="ChEBI" id="CHEBI:71302"/>
    </cofactor>
</comment>
<dbReference type="PANTHER" id="PTHR19372:SF7">
    <property type="entry name" value="SULFITE OXIDASE, MITOCHONDRIAL"/>
    <property type="match status" value="1"/>
</dbReference>
<keyword evidence="3" id="KW-0479">Metal-binding</keyword>
<dbReference type="InterPro" id="IPR036374">
    <property type="entry name" value="OxRdtase_Mopterin-bd_sf"/>
</dbReference>
<keyword evidence="5" id="KW-0732">Signal</keyword>
<keyword evidence="10" id="KW-1185">Reference proteome</keyword>
<reference evidence="8" key="1">
    <citation type="submission" date="2020-01" db="EMBL/GenBank/DDBJ databases">
        <authorList>
            <person name="Rat A."/>
        </authorList>
    </citation>
    <scope>NUCLEOTIDE SEQUENCE</scope>
    <source>
        <strain evidence="8">LMG 31161</strain>
    </source>
</reference>
<dbReference type="InterPro" id="IPR008335">
    <property type="entry name" value="Mopterin_OxRdtase_euk"/>
</dbReference>
<dbReference type="SUPFAM" id="SSF56524">
    <property type="entry name" value="Oxidoreductase molybdopterin-binding domain"/>
    <property type="match status" value="1"/>
</dbReference>
<dbReference type="AlphaFoldDB" id="A0A9X9WIU9"/>
<dbReference type="SUPFAM" id="SSF81296">
    <property type="entry name" value="E set domains"/>
    <property type="match status" value="1"/>
</dbReference>
<proteinExistence type="predicted"/>
<reference evidence="8" key="3">
    <citation type="journal article" date="2021" name="Syst. Appl. Microbiol.">
        <title>Roseomonas hellenica sp. nov., isolated from roots of wild-growing Alkanna tinctoria.</title>
        <authorList>
            <person name="Rat A."/>
            <person name="Naranjo H.D."/>
            <person name="Lebbe L."/>
            <person name="Cnockaert M."/>
            <person name="Krigas N."/>
            <person name="Grigoriadou K."/>
            <person name="Maloupa E."/>
            <person name="Willems A."/>
        </authorList>
    </citation>
    <scope>NUCLEOTIDE SEQUENCE</scope>
    <source>
        <strain evidence="8">LMG 31161</strain>
    </source>
</reference>
<dbReference type="GO" id="GO:0020037">
    <property type="term" value="F:heme binding"/>
    <property type="evidence" value="ECO:0007669"/>
    <property type="project" value="TreeGrafter"/>
</dbReference>
<keyword evidence="2" id="KW-0500">Molybdenum</keyword>
<evidence type="ECO:0000313" key="8">
    <source>
        <dbReference type="EMBL" id="MBR0660259.1"/>
    </source>
</evidence>
<accession>A0A9X9WIU9</accession>
<gene>
    <name evidence="9" type="ORF">GWK15_06905</name>
    <name evidence="8" type="ORF">GXW75_13450</name>
</gene>
<protein>
    <submittedName>
        <fullName evidence="8">Molybdopterin-dependent oxidoreductase</fullName>
    </submittedName>
</protein>
<dbReference type="PANTHER" id="PTHR19372">
    <property type="entry name" value="SULFITE REDUCTASE"/>
    <property type="match status" value="1"/>
</dbReference>
<dbReference type="Pfam" id="PF03404">
    <property type="entry name" value="Mo-co_dimer"/>
    <property type="match status" value="1"/>
</dbReference>
<keyword evidence="4" id="KW-0560">Oxidoreductase</keyword>
<dbReference type="Gene3D" id="2.60.40.650">
    <property type="match status" value="1"/>
</dbReference>
<dbReference type="RefSeq" id="WP_168040500.1">
    <property type="nucleotide sequence ID" value="NZ_JAAEDK010000027.1"/>
</dbReference>
<evidence type="ECO:0000256" key="1">
    <source>
        <dbReference type="ARBA" id="ARBA00001924"/>
    </source>
</evidence>
<feature type="chain" id="PRO_5040998327" evidence="5">
    <location>
        <begin position="22"/>
        <end position="401"/>
    </location>
</feature>
<evidence type="ECO:0000313" key="9">
    <source>
        <dbReference type="EMBL" id="NKE16666.1"/>
    </source>
</evidence>
<evidence type="ECO:0000256" key="4">
    <source>
        <dbReference type="ARBA" id="ARBA00023002"/>
    </source>
</evidence>
<dbReference type="EMBL" id="JAAEDK010000027">
    <property type="protein sequence ID" value="MBR0660259.1"/>
    <property type="molecule type" value="Genomic_DNA"/>
</dbReference>
<dbReference type="GO" id="GO:0043546">
    <property type="term" value="F:molybdopterin cofactor binding"/>
    <property type="evidence" value="ECO:0007669"/>
    <property type="project" value="TreeGrafter"/>
</dbReference>
<evidence type="ECO:0000256" key="2">
    <source>
        <dbReference type="ARBA" id="ARBA00022505"/>
    </source>
</evidence>
<dbReference type="InterPro" id="IPR000572">
    <property type="entry name" value="OxRdtase_Mopterin-bd_dom"/>
</dbReference>
<feature type="domain" description="Moybdenum cofactor oxidoreductase dimerisation" evidence="7">
    <location>
        <begin position="284"/>
        <end position="392"/>
    </location>
</feature>
<dbReference type="PRINTS" id="PR00407">
    <property type="entry name" value="EUMOPTERIN"/>
</dbReference>
<comment type="caution">
    <text evidence="8">The sequence shown here is derived from an EMBL/GenBank/DDBJ whole genome shotgun (WGS) entry which is preliminary data.</text>
</comment>
<name>A0A9X9WIU9_9PROT</name>
<evidence type="ECO:0000256" key="3">
    <source>
        <dbReference type="ARBA" id="ARBA00022723"/>
    </source>
</evidence>
<dbReference type="GO" id="GO:0006790">
    <property type="term" value="P:sulfur compound metabolic process"/>
    <property type="evidence" value="ECO:0007669"/>
    <property type="project" value="TreeGrafter"/>
</dbReference>
<dbReference type="GO" id="GO:0008482">
    <property type="term" value="F:sulfite oxidase activity"/>
    <property type="evidence" value="ECO:0007669"/>
    <property type="project" value="TreeGrafter"/>
</dbReference>
<dbReference type="Proteomes" id="UP001138708">
    <property type="component" value="Unassembled WGS sequence"/>
</dbReference>